<proteinExistence type="predicted"/>
<dbReference type="EMBL" id="WUPT01000001">
    <property type="protein sequence ID" value="MXQ06372.1"/>
    <property type="molecule type" value="Genomic_DNA"/>
</dbReference>
<dbReference type="Proteomes" id="UP000480350">
    <property type="component" value="Unassembled WGS sequence"/>
</dbReference>
<feature type="compositionally biased region" description="Basic and acidic residues" evidence="1">
    <location>
        <begin position="579"/>
        <end position="598"/>
    </location>
</feature>
<sequence length="786" mass="81758">MTQRWGFDLSMSAVRLMRRDAGYWREIAVEPIEGADIEERLQTLADQVDGGHGVDIFLPRDQILYTDVKVTDADTASREIEAAMEGRTPYALSELEIDWVIGPDNMARVAAVARETLEEAELFAAGRGLSVNRFSSLSDDEDFPRQPDFGMGKDALPPAEEPVAEPAFASRREPAPAAAATVTVAEAETPAGPVGDDAEAGDTSGEAAVPVSVDSDAPVVRVDDAEPVMQVVAERPAPLDPGPALPRPSGAPRVRTDLALSEGGGDVAASLAPAGGEKYGRTPVSSAQRVKVLAYGVAAVLTLGIGAIVWSILPGAERDTGQMSPELSEPSPAPALPPLPETDTAALHDDVAPVVPDLTAELSAPVATDEVPATPGDMVSPERAGALADLVTPPSDVPGAPRPLEILPTPPVVVAAGPADLVAPETTEVARVATPHSSPRTFPGSVALPTPTELAPDSVIAAGIPPEPRSSPVLAEATDTSDAQPAAETVVEAEPAAEADEADTAVALAERAEPDAAEVPEEIGTAETALLAEDAEDQVTPEASATDTDVAGAEVSPTEPAEASERELPRPTELAQSLPERRPGARPTDLRQEIERQRFGGRTVAELSRIRPGRRPESAQSVAVSERGNATPSALAVETAFAPRGRPGDMETIVAAARQQARAAEVAALDAPDTSAAVRAALADTDLEPEDDPTSARNSPRLAIPSDANVARRATVEEAMRLNRINLVGVYGLPSDRRALIRLPSGRYVKVKVGDRIDGGTVAAIGDSALQYRKGGRTIQLSMPQG</sequence>
<feature type="region of interest" description="Disordered" evidence="1">
    <location>
        <begin position="136"/>
        <end position="216"/>
    </location>
</feature>
<keyword evidence="4" id="KW-1185">Reference proteome</keyword>
<comment type="caution">
    <text evidence="3">The sequence shown here is derived from an EMBL/GenBank/DDBJ whole genome shotgun (WGS) entry which is preliminary data.</text>
</comment>
<dbReference type="RefSeq" id="WP_160762313.1">
    <property type="nucleotide sequence ID" value="NZ_WUPT01000001.1"/>
</dbReference>
<feature type="region of interest" description="Disordered" evidence="1">
    <location>
        <begin position="535"/>
        <end position="603"/>
    </location>
</feature>
<feature type="compositionally biased region" description="Low complexity" evidence="1">
    <location>
        <begin position="485"/>
        <end position="494"/>
    </location>
</feature>
<name>A0A7C9MBB5_9RHOB</name>
<organism evidence="3 4">
    <name type="scientific">Kangsaoukella pontilimi</name>
    <dbReference type="NCBI Taxonomy" id="2691042"/>
    <lineage>
        <taxon>Bacteria</taxon>
        <taxon>Pseudomonadati</taxon>
        <taxon>Pseudomonadota</taxon>
        <taxon>Alphaproteobacteria</taxon>
        <taxon>Rhodobacterales</taxon>
        <taxon>Paracoccaceae</taxon>
        <taxon>Kangsaoukella</taxon>
    </lineage>
</organism>
<evidence type="ECO:0000256" key="1">
    <source>
        <dbReference type="SAM" id="MobiDB-lite"/>
    </source>
</evidence>
<evidence type="ECO:0000256" key="2">
    <source>
        <dbReference type="SAM" id="Phobius"/>
    </source>
</evidence>
<keyword evidence="2" id="KW-1133">Transmembrane helix</keyword>
<reference evidence="3 4" key="2">
    <citation type="submission" date="2020-03" db="EMBL/GenBank/DDBJ databases">
        <title>Kangsaoukella pontilimi gen. nov., sp. nov., a new member of the family Rhodobacteraceae isolated from a tidal mudflat.</title>
        <authorList>
            <person name="Kim I.S."/>
        </authorList>
    </citation>
    <scope>NUCLEOTIDE SEQUENCE [LARGE SCALE GENOMIC DNA]</scope>
    <source>
        <strain evidence="3 4">GH1-50</strain>
    </source>
</reference>
<accession>A0A7C9MBB5</accession>
<evidence type="ECO:0000313" key="3">
    <source>
        <dbReference type="EMBL" id="MXQ06372.1"/>
    </source>
</evidence>
<keyword evidence="2" id="KW-0472">Membrane</keyword>
<feature type="transmembrane region" description="Helical" evidence="2">
    <location>
        <begin position="292"/>
        <end position="313"/>
    </location>
</feature>
<evidence type="ECO:0000313" key="4">
    <source>
        <dbReference type="Proteomes" id="UP000480350"/>
    </source>
</evidence>
<feature type="region of interest" description="Disordered" evidence="1">
    <location>
        <begin position="458"/>
        <end position="501"/>
    </location>
</feature>
<feature type="region of interest" description="Disordered" evidence="1">
    <location>
        <begin position="233"/>
        <end position="257"/>
    </location>
</feature>
<protein>
    <recommendedName>
        <fullName evidence="5">Type IV pilus biogenesis protein PilP</fullName>
    </recommendedName>
</protein>
<feature type="compositionally biased region" description="Low complexity" evidence="1">
    <location>
        <begin position="164"/>
        <end position="191"/>
    </location>
</feature>
<keyword evidence="2" id="KW-0812">Transmembrane</keyword>
<feature type="compositionally biased region" description="Low complexity" evidence="1">
    <location>
        <begin position="207"/>
        <end position="216"/>
    </location>
</feature>
<evidence type="ECO:0008006" key="5">
    <source>
        <dbReference type="Google" id="ProtNLM"/>
    </source>
</evidence>
<feature type="region of interest" description="Disordered" evidence="1">
    <location>
        <begin position="320"/>
        <end position="343"/>
    </location>
</feature>
<reference evidence="3 4" key="1">
    <citation type="submission" date="2019-12" db="EMBL/GenBank/DDBJ databases">
        <authorList>
            <person name="Lee S.D."/>
        </authorList>
    </citation>
    <scope>NUCLEOTIDE SEQUENCE [LARGE SCALE GENOMIC DNA]</scope>
    <source>
        <strain evidence="3 4">GH1-50</strain>
    </source>
</reference>
<dbReference type="AlphaFoldDB" id="A0A7C9MBB5"/>
<gene>
    <name evidence="3" type="ORF">GQ651_00790</name>
</gene>
<feature type="compositionally biased region" description="Pro residues" evidence="1">
    <location>
        <begin position="331"/>
        <end position="340"/>
    </location>
</feature>